<evidence type="ECO:0000313" key="2">
    <source>
        <dbReference type="EMBL" id="PVD19430.1"/>
    </source>
</evidence>
<name>A0A2T7NE27_POMCA</name>
<dbReference type="Proteomes" id="UP000245119">
    <property type="component" value="Linkage Group LG13"/>
</dbReference>
<dbReference type="EMBL" id="PZQS01000013">
    <property type="protein sequence ID" value="PVD19430.1"/>
    <property type="molecule type" value="Genomic_DNA"/>
</dbReference>
<reference evidence="2 3" key="1">
    <citation type="submission" date="2018-04" db="EMBL/GenBank/DDBJ databases">
        <title>The genome of golden apple snail Pomacea canaliculata provides insight into stress tolerance and invasive adaptation.</title>
        <authorList>
            <person name="Liu C."/>
            <person name="Liu B."/>
            <person name="Ren Y."/>
            <person name="Zhang Y."/>
            <person name="Wang H."/>
            <person name="Li S."/>
            <person name="Jiang F."/>
            <person name="Yin L."/>
            <person name="Zhang G."/>
            <person name="Qian W."/>
            <person name="Fan W."/>
        </authorList>
    </citation>
    <scope>NUCLEOTIDE SEQUENCE [LARGE SCALE GENOMIC DNA]</scope>
    <source>
        <strain evidence="2">SZHN2017</strain>
        <tissue evidence="2">Muscle</tissue>
    </source>
</reference>
<feature type="compositionally biased region" description="Gly residues" evidence="1">
    <location>
        <begin position="32"/>
        <end position="49"/>
    </location>
</feature>
<accession>A0A2T7NE27</accession>
<dbReference type="AlphaFoldDB" id="A0A2T7NE27"/>
<comment type="caution">
    <text evidence="2">The sequence shown here is derived from an EMBL/GenBank/DDBJ whole genome shotgun (WGS) entry which is preliminary data.</text>
</comment>
<proteinExistence type="predicted"/>
<evidence type="ECO:0000256" key="1">
    <source>
        <dbReference type="SAM" id="MobiDB-lite"/>
    </source>
</evidence>
<gene>
    <name evidence="2" type="ORF">C0Q70_19919</name>
</gene>
<organism evidence="2 3">
    <name type="scientific">Pomacea canaliculata</name>
    <name type="common">Golden apple snail</name>
    <dbReference type="NCBI Taxonomy" id="400727"/>
    <lineage>
        <taxon>Eukaryota</taxon>
        <taxon>Metazoa</taxon>
        <taxon>Spiralia</taxon>
        <taxon>Lophotrochozoa</taxon>
        <taxon>Mollusca</taxon>
        <taxon>Gastropoda</taxon>
        <taxon>Caenogastropoda</taxon>
        <taxon>Architaenioglossa</taxon>
        <taxon>Ampullarioidea</taxon>
        <taxon>Ampullariidae</taxon>
        <taxon>Pomacea</taxon>
    </lineage>
</organism>
<protein>
    <submittedName>
        <fullName evidence="2">Uncharacterized protein</fullName>
    </submittedName>
</protein>
<keyword evidence="3" id="KW-1185">Reference proteome</keyword>
<sequence length="67" mass="7369">MEQESEAIKKHTARKHRWWQHRDIECSHHQQRGGGGGGGGVVLEAGGEGQLSRSSTQRHLNVVISGE</sequence>
<evidence type="ECO:0000313" key="3">
    <source>
        <dbReference type="Proteomes" id="UP000245119"/>
    </source>
</evidence>
<feature type="region of interest" description="Disordered" evidence="1">
    <location>
        <begin position="26"/>
        <end position="67"/>
    </location>
</feature>